<sequence>MARNQPKTQSRPQEKGDKPPKHSGLVKYHMVIQENDEVEQGPEKCGPAKGIKKAPPHRSTGQKGIKANLPADEERLRKDPDWNPFGNETVDSVASACEDQTPGTHVSSGRPAESKSLHPGRTSSPIKFSQKPGPKGPGFNSLLPPVPTPTISNEEPILANGELAFQPGSVLQKAWLHSQRMTLSHLLIFKYDPQRVHWLLFKFRLTKLELPCECYEPLKGHQRLRDIQDIHCLIATQYTKFLSLISSVMVTPVVSALMVTCDIEIDDDSLAILEALDVQALKNQWKALIASWHIEEEGLGVEPLHQFLSHWSVHYTLNGSHCIAPLPDWIPHFNPVQAEEQQMAILGLTIPLPSIPRAPVPPREVDIT</sequence>
<organism evidence="2 3">
    <name type="scientific">Mycena maculata</name>
    <dbReference type="NCBI Taxonomy" id="230809"/>
    <lineage>
        <taxon>Eukaryota</taxon>
        <taxon>Fungi</taxon>
        <taxon>Dikarya</taxon>
        <taxon>Basidiomycota</taxon>
        <taxon>Agaricomycotina</taxon>
        <taxon>Agaricomycetes</taxon>
        <taxon>Agaricomycetidae</taxon>
        <taxon>Agaricales</taxon>
        <taxon>Marasmiineae</taxon>
        <taxon>Mycenaceae</taxon>
        <taxon>Mycena</taxon>
    </lineage>
</organism>
<evidence type="ECO:0000313" key="3">
    <source>
        <dbReference type="Proteomes" id="UP001215280"/>
    </source>
</evidence>
<feature type="compositionally biased region" description="Polar residues" evidence="1">
    <location>
        <begin position="1"/>
        <end position="11"/>
    </location>
</feature>
<gene>
    <name evidence="2" type="ORF">DFH07DRAFT_769623</name>
</gene>
<dbReference type="EMBL" id="JARJLG010000030">
    <property type="protein sequence ID" value="KAJ7767528.1"/>
    <property type="molecule type" value="Genomic_DNA"/>
</dbReference>
<feature type="region of interest" description="Disordered" evidence="1">
    <location>
        <begin position="1"/>
        <end position="138"/>
    </location>
</feature>
<comment type="caution">
    <text evidence="2">The sequence shown here is derived from an EMBL/GenBank/DDBJ whole genome shotgun (WGS) entry which is preliminary data.</text>
</comment>
<reference evidence="2" key="1">
    <citation type="submission" date="2023-03" db="EMBL/GenBank/DDBJ databases">
        <title>Massive genome expansion in bonnet fungi (Mycena s.s.) driven by repeated elements and novel gene families across ecological guilds.</title>
        <authorList>
            <consortium name="Lawrence Berkeley National Laboratory"/>
            <person name="Harder C.B."/>
            <person name="Miyauchi S."/>
            <person name="Viragh M."/>
            <person name="Kuo A."/>
            <person name="Thoen E."/>
            <person name="Andreopoulos B."/>
            <person name="Lu D."/>
            <person name="Skrede I."/>
            <person name="Drula E."/>
            <person name="Henrissat B."/>
            <person name="Morin E."/>
            <person name="Kohler A."/>
            <person name="Barry K."/>
            <person name="LaButti K."/>
            <person name="Morin E."/>
            <person name="Salamov A."/>
            <person name="Lipzen A."/>
            <person name="Mereny Z."/>
            <person name="Hegedus B."/>
            <person name="Baldrian P."/>
            <person name="Stursova M."/>
            <person name="Weitz H."/>
            <person name="Taylor A."/>
            <person name="Grigoriev I.V."/>
            <person name="Nagy L.G."/>
            <person name="Martin F."/>
            <person name="Kauserud H."/>
        </authorList>
    </citation>
    <scope>NUCLEOTIDE SEQUENCE</scope>
    <source>
        <strain evidence="2">CBHHK188m</strain>
    </source>
</reference>
<accession>A0AAD7NMS0</accession>
<dbReference type="Proteomes" id="UP001215280">
    <property type="component" value="Unassembled WGS sequence"/>
</dbReference>
<dbReference type="AlphaFoldDB" id="A0AAD7NMS0"/>
<proteinExistence type="predicted"/>
<name>A0AAD7NMS0_9AGAR</name>
<feature type="compositionally biased region" description="Basic and acidic residues" evidence="1">
    <location>
        <begin position="72"/>
        <end position="81"/>
    </location>
</feature>
<keyword evidence="3" id="KW-1185">Reference proteome</keyword>
<evidence type="ECO:0000313" key="2">
    <source>
        <dbReference type="EMBL" id="KAJ7767528.1"/>
    </source>
</evidence>
<protein>
    <submittedName>
        <fullName evidence="2">Uncharacterized protein</fullName>
    </submittedName>
</protein>
<evidence type="ECO:0000256" key="1">
    <source>
        <dbReference type="SAM" id="MobiDB-lite"/>
    </source>
</evidence>